<keyword evidence="2" id="KW-1185">Reference proteome</keyword>
<accession>A0A7J8VZV6</accession>
<protein>
    <submittedName>
        <fullName evidence="1">Uncharacterized protein</fullName>
    </submittedName>
</protein>
<dbReference type="OrthoDB" id="999883at2759"/>
<dbReference type="EMBL" id="JABFAB010000013">
    <property type="protein sequence ID" value="MBA0668132.1"/>
    <property type="molecule type" value="Genomic_DNA"/>
</dbReference>
<evidence type="ECO:0000313" key="2">
    <source>
        <dbReference type="Proteomes" id="UP000593573"/>
    </source>
</evidence>
<evidence type="ECO:0000313" key="1">
    <source>
        <dbReference type="EMBL" id="MBA0668132.1"/>
    </source>
</evidence>
<proteinExistence type="predicted"/>
<dbReference type="Proteomes" id="UP000593573">
    <property type="component" value="Unassembled WGS sequence"/>
</dbReference>
<sequence length="58" mass="7213">MGICQIYDVSYYCCDYLYKINLKEFRNIDIEEILRFLTEGKEMWTYRMRIEIPEAFNQ</sequence>
<gene>
    <name evidence="1" type="ORF">Goklo_001096</name>
</gene>
<name>A0A7J8VZV6_9ROSI</name>
<organism evidence="1 2">
    <name type="scientific">Gossypium klotzschianum</name>
    <dbReference type="NCBI Taxonomy" id="34286"/>
    <lineage>
        <taxon>Eukaryota</taxon>
        <taxon>Viridiplantae</taxon>
        <taxon>Streptophyta</taxon>
        <taxon>Embryophyta</taxon>
        <taxon>Tracheophyta</taxon>
        <taxon>Spermatophyta</taxon>
        <taxon>Magnoliopsida</taxon>
        <taxon>eudicotyledons</taxon>
        <taxon>Gunneridae</taxon>
        <taxon>Pentapetalae</taxon>
        <taxon>rosids</taxon>
        <taxon>malvids</taxon>
        <taxon>Malvales</taxon>
        <taxon>Malvaceae</taxon>
        <taxon>Malvoideae</taxon>
        <taxon>Gossypium</taxon>
    </lineage>
</organism>
<comment type="caution">
    <text evidence="1">The sequence shown here is derived from an EMBL/GenBank/DDBJ whole genome shotgun (WGS) entry which is preliminary data.</text>
</comment>
<dbReference type="AlphaFoldDB" id="A0A7J8VZV6"/>
<reference evidence="1 2" key="1">
    <citation type="journal article" date="2019" name="Genome Biol. Evol.">
        <title>Insights into the evolution of the New World diploid cottons (Gossypium, subgenus Houzingenia) based on genome sequencing.</title>
        <authorList>
            <person name="Grover C.E."/>
            <person name="Arick M.A. 2nd"/>
            <person name="Thrash A."/>
            <person name="Conover J.L."/>
            <person name="Sanders W.S."/>
            <person name="Peterson D.G."/>
            <person name="Frelichowski J.E."/>
            <person name="Scheffler J.A."/>
            <person name="Scheffler B.E."/>
            <person name="Wendel J.F."/>
        </authorList>
    </citation>
    <scope>NUCLEOTIDE SEQUENCE [LARGE SCALE GENOMIC DNA]</scope>
    <source>
        <strain evidence="1">57</strain>
        <tissue evidence="1">Leaf</tissue>
    </source>
</reference>